<accession>A0AAD1SG57</accession>
<dbReference type="PANTHER" id="PTHR31624">
    <property type="entry name" value="UPF0472 PROTEIN C16ORF72"/>
    <property type="match status" value="1"/>
</dbReference>
<dbReference type="Proteomes" id="UP001295444">
    <property type="component" value="Chromosome 06"/>
</dbReference>
<dbReference type="AlphaFoldDB" id="A0AAD1SG57"/>
<keyword evidence="5" id="KW-1185">Reference proteome</keyword>
<reference evidence="4" key="1">
    <citation type="submission" date="2022-03" db="EMBL/GenBank/DDBJ databases">
        <authorList>
            <person name="Alioto T."/>
            <person name="Alioto T."/>
            <person name="Gomez Garrido J."/>
        </authorList>
    </citation>
    <scope>NUCLEOTIDE SEQUENCE</scope>
</reference>
<dbReference type="InterPro" id="IPR029196">
    <property type="entry name" value="HAPSTR1-like"/>
</dbReference>
<dbReference type="PANTHER" id="PTHR31624:SF4">
    <property type="entry name" value="CHROMOSOME 16 OPEN READING FRAME 72"/>
    <property type="match status" value="1"/>
</dbReference>
<dbReference type="GO" id="GO:0005634">
    <property type="term" value="C:nucleus"/>
    <property type="evidence" value="ECO:0007669"/>
    <property type="project" value="UniProtKB-SubCell"/>
</dbReference>
<evidence type="ECO:0000256" key="2">
    <source>
        <dbReference type="ARBA" id="ARBA00023242"/>
    </source>
</evidence>
<protein>
    <submittedName>
        <fullName evidence="4">Uncharacterized protein</fullName>
    </submittedName>
</protein>
<evidence type="ECO:0000313" key="5">
    <source>
        <dbReference type="Proteomes" id="UP001295444"/>
    </source>
</evidence>
<evidence type="ECO:0000256" key="3">
    <source>
        <dbReference type="SAM" id="MobiDB-lite"/>
    </source>
</evidence>
<evidence type="ECO:0000256" key="1">
    <source>
        <dbReference type="ARBA" id="ARBA00004123"/>
    </source>
</evidence>
<dbReference type="EMBL" id="OW240917">
    <property type="protein sequence ID" value="CAH2300883.1"/>
    <property type="molecule type" value="Genomic_DNA"/>
</dbReference>
<keyword evidence="2" id="KW-0539">Nucleus</keyword>
<organism evidence="4 5">
    <name type="scientific">Pelobates cultripes</name>
    <name type="common">Western spadefoot toad</name>
    <dbReference type="NCBI Taxonomy" id="61616"/>
    <lineage>
        <taxon>Eukaryota</taxon>
        <taxon>Metazoa</taxon>
        <taxon>Chordata</taxon>
        <taxon>Craniata</taxon>
        <taxon>Vertebrata</taxon>
        <taxon>Euteleostomi</taxon>
        <taxon>Amphibia</taxon>
        <taxon>Batrachia</taxon>
        <taxon>Anura</taxon>
        <taxon>Pelobatoidea</taxon>
        <taxon>Pelobatidae</taxon>
        <taxon>Pelobates</taxon>
    </lineage>
</organism>
<feature type="region of interest" description="Disordered" evidence="3">
    <location>
        <begin position="164"/>
        <end position="248"/>
    </location>
</feature>
<dbReference type="Pfam" id="PF15251">
    <property type="entry name" value="TAPR1-like"/>
    <property type="match status" value="1"/>
</dbReference>
<gene>
    <name evidence="4" type="ORF">PECUL_23A043736</name>
</gene>
<name>A0AAD1SG57_PELCU</name>
<dbReference type="InterPro" id="IPR040308">
    <property type="entry name" value="HAPR1"/>
</dbReference>
<comment type="subcellular location">
    <subcellularLocation>
        <location evidence="1">Nucleus</location>
    </subcellularLocation>
</comment>
<sequence length="248" mass="27619">MGEKEEKEKVRAEIPGKRSELCFTERKQQFLTEAKREKEKSQWKVKQCQWKLGNFYHISSFAVEQLYEQACHQQGLSLWPPLQAVYSLYKESVTAHQKCCELGVQFGYHQRNKELLAWVSQCQETIRREDLISVLCGKLPPAGNSNTAPHMIVGSSVPGTLSGSSAVLPDSVNPSTSGSGSTSNTSHWTNMKNGRYGGTLKTSPSEEKVPHVGNGKARKRTLEQSSYPIPTGKRTRSANYKGSKCHAT</sequence>
<proteinExistence type="predicted"/>
<evidence type="ECO:0000313" key="4">
    <source>
        <dbReference type="EMBL" id="CAH2300883.1"/>
    </source>
</evidence>
<feature type="compositionally biased region" description="Low complexity" evidence="3">
    <location>
        <begin position="175"/>
        <end position="186"/>
    </location>
</feature>